<dbReference type="EMBL" id="BFEA01000481">
    <property type="protein sequence ID" value="GBG84563.1"/>
    <property type="molecule type" value="Genomic_DNA"/>
</dbReference>
<evidence type="ECO:0008006" key="5">
    <source>
        <dbReference type="Google" id="ProtNLM"/>
    </source>
</evidence>
<proteinExistence type="predicted"/>
<dbReference type="Proteomes" id="UP000265515">
    <property type="component" value="Unassembled WGS sequence"/>
</dbReference>
<accession>A0A388LQR5</accession>
<gene>
    <name evidence="3" type="ORF">CBR_g38845</name>
</gene>
<feature type="compositionally biased region" description="Basic residues" evidence="2">
    <location>
        <begin position="228"/>
        <end position="240"/>
    </location>
</feature>
<organism evidence="3 4">
    <name type="scientific">Chara braunii</name>
    <name type="common">Braun's stonewort</name>
    <dbReference type="NCBI Taxonomy" id="69332"/>
    <lineage>
        <taxon>Eukaryota</taxon>
        <taxon>Viridiplantae</taxon>
        <taxon>Streptophyta</taxon>
        <taxon>Charophyceae</taxon>
        <taxon>Charales</taxon>
        <taxon>Characeae</taxon>
        <taxon>Chara</taxon>
    </lineage>
</organism>
<dbReference type="Gramene" id="GBG84563">
    <property type="protein sequence ID" value="GBG84563"/>
    <property type="gene ID" value="CBR_g38845"/>
</dbReference>
<evidence type="ECO:0000313" key="4">
    <source>
        <dbReference type="Proteomes" id="UP000265515"/>
    </source>
</evidence>
<sequence length="341" mass="37488">MAGMVPGMAAQGAAGGGAHMGVQGALGSGMFGGGFGVQSALPHNSLPASPYGAVTCGKAGHYARNCWQAANRQRPEEENTEVRELLQRISKREKEEEDRKRKEVEETKKKEEEERRESEKLREEQAREAKLEATIVRILQQRKESQLVPPVPLIAPASHVVFDPKKRSPRSKAQMLQDIRSYIAESEDESEEVREEAEKLVEALESRKNSRKGTSSVLATASWAGKKVTPKKITPRKGKAPGRANLTKGDGFETPTKMSVAECSGDSMIEFALTQTKVLSGMKVNEIRKIYDQEGFDYAKKDITIHEIVRCRTRLAYEGFFELKSGTPSSQKAQGGGLGSP</sequence>
<keyword evidence="4" id="KW-1185">Reference proteome</keyword>
<keyword evidence="1" id="KW-0175">Coiled coil</keyword>
<evidence type="ECO:0000256" key="2">
    <source>
        <dbReference type="SAM" id="MobiDB-lite"/>
    </source>
</evidence>
<reference evidence="3 4" key="1">
    <citation type="journal article" date="2018" name="Cell">
        <title>The Chara Genome: Secondary Complexity and Implications for Plant Terrestrialization.</title>
        <authorList>
            <person name="Nishiyama T."/>
            <person name="Sakayama H."/>
            <person name="Vries J.D."/>
            <person name="Buschmann H."/>
            <person name="Saint-Marcoux D."/>
            <person name="Ullrich K.K."/>
            <person name="Haas F.B."/>
            <person name="Vanderstraeten L."/>
            <person name="Becker D."/>
            <person name="Lang D."/>
            <person name="Vosolsobe S."/>
            <person name="Rombauts S."/>
            <person name="Wilhelmsson P.K.I."/>
            <person name="Janitza P."/>
            <person name="Kern R."/>
            <person name="Heyl A."/>
            <person name="Rumpler F."/>
            <person name="Villalobos L.I.A.C."/>
            <person name="Clay J.M."/>
            <person name="Skokan R."/>
            <person name="Toyoda A."/>
            <person name="Suzuki Y."/>
            <person name="Kagoshima H."/>
            <person name="Schijlen E."/>
            <person name="Tajeshwar N."/>
            <person name="Catarino B."/>
            <person name="Hetherington A.J."/>
            <person name="Saltykova A."/>
            <person name="Bonnot C."/>
            <person name="Breuninger H."/>
            <person name="Symeonidi A."/>
            <person name="Radhakrishnan G.V."/>
            <person name="Van Nieuwerburgh F."/>
            <person name="Deforce D."/>
            <person name="Chang C."/>
            <person name="Karol K.G."/>
            <person name="Hedrich R."/>
            <person name="Ulvskov P."/>
            <person name="Glockner G."/>
            <person name="Delwiche C.F."/>
            <person name="Petrasek J."/>
            <person name="Van de Peer Y."/>
            <person name="Friml J."/>
            <person name="Beilby M."/>
            <person name="Dolan L."/>
            <person name="Kohara Y."/>
            <person name="Sugano S."/>
            <person name="Fujiyama A."/>
            <person name="Delaux P.-M."/>
            <person name="Quint M."/>
            <person name="TheiBen G."/>
            <person name="Hagemann M."/>
            <person name="Harholt J."/>
            <person name="Dunand C."/>
            <person name="Zachgo S."/>
            <person name="Langdale J."/>
            <person name="Maumus F."/>
            <person name="Straeten D.V.D."/>
            <person name="Gould S.B."/>
            <person name="Rensing S.A."/>
        </authorList>
    </citation>
    <scope>NUCLEOTIDE SEQUENCE [LARGE SCALE GENOMIC DNA]</scope>
    <source>
        <strain evidence="3 4">S276</strain>
    </source>
</reference>
<dbReference type="AlphaFoldDB" id="A0A388LQR5"/>
<name>A0A388LQR5_CHABU</name>
<comment type="caution">
    <text evidence="3">The sequence shown here is derived from an EMBL/GenBank/DDBJ whole genome shotgun (WGS) entry which is preliminary data.</text>
</comment>
<feature type="coiled-coil region" evidence="1">
    <location>
        <begin position="176"/>
        <end position="210"/>
    </location>
</feature>
<protein>
    <recommendedName>
        <fullName evidence="5">CCHC-type domain-containing protein</fullName>
    </recommendedName>
</protein>
<evidence type="ECO:0000256" key="1">
    <source>
        <dbReference type="SAM" id="Coils"/>
    </source>
</evidence>
<evidence type="ECO:0000313" key="3">
    <source>
        <dbReference type="EMBL" id="GBG84563.1"/>
    </source>
</evidence>
<feature type="region of interest" description="Disordered" evidence="2">
    <location>
        <begin position="227"/>
        <end position="253"/>
    </location>
</feature>
<feature type="region of interest" description="Disordered" evidence="2">
    <location>
        <begin position="92"/>
        <end position="123"/>
    </location>
</feature>